<sequence length="126" mass="14204">MSANRIAKAKKKSTENRHALLTTISSLGVRIMPCLNCMSHSLTDQCILNPEKSNCCEPYAKAGYSCDGHGLSLSAARKLADKKCQLERDKEAAEEELIRLQAESSRIHNKMNAQFSKITRLRRQRR</sequence>
<reference evidence="3" key="1">
    <citation type="submission" date="2014-10" db="EMBL/GenBank/DDBJ databases">
        <authorList>
            <person name="King R."/>
        </authorList>
    </citation>
    <scope>NUCLEOTIDE SEQUENCE [LARGE SCALE GENOMIC DNA]</scope>
    <source>
        <strain evidence="3">A3/5</strain>
    </source>
</reference>
<evidence type="ECO:0000256" key="1">
    <source>
        <dbReference type="SAM" id="Coils"/>
    </source>
</evidence>
<dbReference type="AlphaFoldDB" id="A0A2L2TDA6"/>
<feature type="coiled-coil region" evidence="1">
    <location>
        <begin position="76"/>
        <end position="110"/>
    </location>
</feature>
<organism evidence="2 3">
    <name type="scientific">Fusarium venenatum</name>
    <dbReference type="NCBI Taxonomy" id="56646"/>
    <lineage>
        <taxon>Eukaryota</taxon>
        <taxon>Fungi</taxon>
        <taxon>Dikarya</taxon>
        <taxon>Ascomycota</taxon>
        <taxon>Pezizomycotina</taxon>
        <taxon>Sordariomycetes</taxon>
        <taxon>Hypocreomycetidae</taxon>
        <taxon>Hypocreales</taxon>
        <taxon>Nectriaceae</taxon>
        <taxon>Fusarium</taxon>
    </lineage>
</organism>
<accession>A0A2L2TDA6</accession>
<evidence type="ECO:0000313" key="3">
    <source>
        <dbReference type="Proteomes" id="UP000245910"/>
    </source>
</evidence>
<protein>
    <submittedName>
        <fullName evidence="2">Uncharacterized protein</fullName>
    </submittedName>
</protein>
<keyword evidence="3" id="KW-1185">Reference proteome</keyword>
<evidence type="ECO:0000313" key="2">
    <source>
        <dbReference type="EMBL" id="CEI63411.1"/>
    </source>
</evidence>
<name>A0A2L2TDA6_9HYPO</name>
<dbReference type="Proteomes" id="UP000245910">
    <property type="component" value="Chromosome II"/>
</dbReference>
<keyword evidence="1" id="KW-0175">Coiled coil</keyword>
<dbReference type="EMBL" id="LN649230">
    <property type="protein sequence ID" value="CEI63411.1"/>
    <property type="molecule type" value="Genomic_DNA"/>
</dbReference>
<proteinExistence type="predicted"/>